<comment type="function">
    <text evidence="5">Functions as a ribosomal silencing factor. Interacts with ribosomal protein uL14 (rplN), blocking formation of intersubunit bridge B8. Prevents association of the 30S and 50S ribosomal subunits and the formation of functional ribosomes, thus repressing translation.</text>
</comment>
<dbReference type="EMBL" id="PDOE01000001">
    <property type="protein sequence ID" value="RKL68646.1"/>
    <property type="molecule type" value="Genomic_DNA"/>
</dbReference>
<evidence type="ECO:0000313" key="7">
    <source>
        <dbReference type="Proteomes" id="UP000281498"/>
    </source>
</evidence>
<comment type="subcellular location">
    <subcellularLocation>
        <location evidence="5">Cytoplasm</location>
    </subcellularLocation>
</comment>
<evidence type="ECO:0000256" key="2">
    <source>
        <dbReference type="ARBA" id="ARBA00022490"/>
    </source>
</evidence>
<evidence type="ECO:0000256" key="4">
    <source>
        <dbReference type="ARBA" id="ARBA00022845"/>
    </source>
</evidence>
<comment type="caution">
    <text evidence="6">The sequence shown here is derived from an EMBL/GenBank/DDBJ whole genome shotgun (WGS) entry which is preliminary data.</text>
</comment>
<reference evidence="6 7" key="1">
    <citation type="submission" date="2017-10" db="EMBL/GenBank/DDBJ databases">
        <title>Bacillus sp. nov., a halophilic bacterium isolated from a Keqin Lake.</title>
        <authorList>
            <person name="Wang H."/>
        </authorList>
    </citation>
    <scope>NUCLEOTIDE SEQUENCE [LARGE SCALE GENOMIC DNA]</scope>
    <source>
        <strain evidence="6 7">KCTC 13187</strain>
    </source>
</reference>
<dbReference type="GO" id="GO:0005737">
    <property type="term" value="C:cytoplasm"/>
    <property type="evidence" value="ECO:0007669"/>
    <property type="project" value="UniProtKB-SubCell"/>
</dbReference>
<dbReference type="NCBIfam" id="TIGR00090">
    <property type="entry name" value="rsfS_iojap_ybeB"/>
    <property type="match status" value="1"/>
</dbReference>
<proteinExistence type="inferred from homology"/>
<dbReference type="Pfam" id="PF02410">
    <property type="entry name" value="RsfS"/>
    <property type="match status" value="1"/>
</dbReference>
<dbReference type="GO" id="GO:0017148">
    <property type="term" value="P:negative regulation of translation"/>
    <property type="evidence" value="ECO:0007669"/>
    <property type="project" value="UniProtKB-UniRule"/>
</dbReference>
<organism evidence="6 7">
    <name type="scientific">Salipaludibacillus neizhouensis</name>
    <dbReference type="NCBI Taxonomy" id="885475"/>
    <lineage>
        <taxon>Bacteria</taxon>
        <taxon>Bacillati</taxon>
        <taxon>Bacillota</taxon>
        <taxon>Bacilli</taxon>
        <taxon>Bacillales</taxon>
        <taxon>Bacillaceae</taxon>
    </lineage>
</organism>
<evidence type="ECO:0000256" key="3">
    <source>
        <dbReference type="ARBA" id="ARBA00022491"/>
    </source>
</evidence>
<dbReference type="GO" id="GO:0090071">
    <property type="term" value="P:negative regulation of ribosome biogenesis"/>
    <property type="evidence" value="ECO:0007669"/>
    <property type="project" value="UniProtKB-UniRule"/>
</dbReference>
<dbReference type="GO" id="GO:0042256">
    <property type="term" value="P:cytosolic ribosome assembly"/>
    <property type="evidence" value="ECO:0007669"/>
    <property type="project" value="UniProtKB-UniRule"/>
</dbReference>
<protein>
    <recommendedName>
        <fullName evidence="5">Ribosomal silencing factor RsfS</fullName>
    </recommendedName>
</protein>
<dbReference type="OrthoDB" id="9793681at2"/>
<dbReference type="GO" id="GO:0043023">
    <property type="term" value="F:ribosomal large subunit binding"/>
    <property type="evidence" value="ECO:0007669"/>
    <property type="project" value="TreeGrafter"/>
</dbReference>
<gene>
    <name evidence="5 6" type="primary">rsfS</name>
    <name evidence="6" type="ORF">CR203_00930</name>
</gene>
<keyword evidence="2 5" id="KW-0963">Cytoplasm</keyword>
<comment type="subunit">
    <text evidence="5">Interacts with ribosomal protein uL14 (rplN).</text>
</comment>
<dbReference type="Gene3D" id="3.30.460.10">
    <property type="entry name" value="Beta Polymerase, domain 2"/>
    <property type="match status" value="1"/>
</dbReference>
<keyword evidence="3 5" id="KW-0678">Repressor</keyword>
<sequence length="118" mass="13338">MNSNEKLDIAVRAADDKLAHEITTLDMQGVSLIADYFVICHGNSETQVAAIANEIKKSAVAAGFELKRLEGADKARWILIDLNDVIVHVFHKEERSYYNLEKLWGDARIIDVEEILNR</sequence>
<dbReference type="HAMAP" id="MF_01477">
    <property type="entry name" value="Iojap_RsfS"/>
    <property type="match status" value="1"/>
</dbReference>
<comment type="similarity">
    <text evidence="1 5">Belongs to the Iojap/RsfS family.</text>
</comment>
<dbReference type="RefSeq" id="WP_110936714.1">
    <property type="nucleotide sequence ID" value="NZ_KZ614146.1"/>
</dbReference>
<keyword evidence="4 5" id="KW-0810">Translation regulation</keyword>
<name>A0A3A9KVL2_9BACI</name>
<keyword evidence="7" id="KW-1185">Reference proteome</keyword>
<dbReference type="PANTHER" id="PTHR21043:SF0">
    <property type="entry name" value="MITOCHONDRIAL ASSEMBLY OF RIBOSOMAL LARGE SUBUNIT PROTEIN 1"/>
    <property type="match status" value="1"/>
</dbReference>
<evidence type="ECO:0000256" key="5">
    <source>
        <dbReference type="HAMAP-Rule" id="MF_01477"/>
    </source>
</evidence>
<dbReference type="Proteomes" id="UP000281498">
    <property type="component" value="Unassembled WGS sequence"/>
</dbReference>
<dbReference type="AlphaFoldDB" id="A0A3A9KVL2"/>
<dbReference type="FunFam" id="3.30.460.10:FF:000015">
    <property type="entry name" value="Ribosomal silencing factor RsfS"/>
    <property type="match status" value="1"/>
</dbReference>
<dbReference type="InterPro" id="IPR004394">
    <property type="entry name" value="Iojap/RsfS/C7orf30"/>
</dbReference>
<accession>A0A3A9KVL2</accession>
<dbReference type="PANTHER" id="PTHR21043">
    <property type="entry name" value="IOJAP SUPERFAMILY ORTHOLOG"/>
    <property type="match status" value="1"/>
</dbReference>
<dbReference type="InterPro" id="IPR043519">
    <property type="entry name" value="NT_sf"/>
</dbReference>
<evidence type="ECO:0000256" key="1">
    <source>
        <dbReference type="ARBA" id="ARBA00010574"/>
    </source>
</evidence>
<dbReference type="SUPFAM" id="SSF81301">
    <property type="entry name" value="Nucleotidyltransferase"/>
    <property type="match status" value="1"/>
</dbReference>
<evidence type="ECO:0000313" key="6">
    <source>
        <dbReference type="EMBL" id="RKL68646.1"/>
    </source>
</evidence>